<dbReference type="Proteomes" id="UP000594263">
    <property type="component" value="Unplaced"/>
</dbReference>
<dbReference type="PANTHER" id="PTHR45714">
    <property type="entry name" value="HOMEOBOX-LEUCINE ZIPPER PROTEIN HAT14"/>
    <property type="match status" value="1"/>
</dbReference>
<dbReference type="EnsemblPlants" id="Kaladp0607s0011.1.v1.1">
    <property type="protein sequence ID" value="Kaladp0607s0011.1.v1.1"/>
    <property type="gene ID" value="Kaladp0607s0011.v1.1"/>
</dbReference>
<dbReference type="AlphaFoldDB" id="A0A7N1A6N3"/>
<evidence type="ECO:0000256" key="10">
    <source>
        <dbReference type="SAM" id="Coils"/>
    </source>
</evidence>
<evidence type="ECO:0000256" key="6">
    <source>
        <dbReference type="ARBA" id="ARBA00023163"/>
    </source>
</evidence>
<dbReference type="PROSITE" id="PS50071">
    <property type="entry name" value="HOMEOBOX_2"/>
    <property type="match status" value="1"/>
</dbReference>
<evidence type="ECO:0000256" key="9">
    <source>
        <dbReference type="RuleBase" id="RU000682"/>
    </source>
</evidence>
<proteinExistence type="inferred from homology"/>
<comment type="subcellular location">
    <subcellularLocation>
        <location evidence="1 8 9">Nucleus</location>
    </subcellularLocation>
</comment>
<dbReference type="InterPro" id="IPR050762">
    <property type="entry name" value="HD-ZIP_Homeobox_LZ_Class_II"/>
</dbReference>
<dbReference type="InterPro" id="IPR009057">
    <property type="entry name" value="Homeodomain-like_sf"/>
</dbReference>
<protein>
    <recommendedName>
        <fullName evidence="11">Homeobox domain-containing protein</fullName>
    </recommendedName>
</protein>
<feature type="coiled-coil region" evidence="10">
    <location>
        <begin position="154"/>
        <end position="188"/>
    </location>
</feature>
<dbReference type="Gramene" id="Kaladp0607s0011.1.v1.1">
    <property type="protein sequence ID" value="Kaladp0607s0011.1.v1.1"/>
    <property type="gene ID" value="Kaladp0607s0011.v1.1"/>
</dbReference>
<dbReference type="PANTHER" id="PTHR45714:SF74">
    <property type="entry name" value="HOMEOBOX-LEUCINE ZIPPER PROTEIN HAT22"/>
    <property type="match status" value="1"/>
</dbReference>
<dbReference type="InterPro" id="IPR017970">
    <property type="entry name" value="Homeobox_CS"/>
</dbReference>
<evidence type="ECO:0000259" key="11">
    <source>
        <dbReference type="PROSITE" id="PS50071"/>
    </source>
</evidence>
<keyword evidence="5 8" id="KW-0371">Homeobox</keyword>
<name>A0A7N1A6N3_KALFE</name>
<dbReference type="SUPFAM" id="SSF46689">
    <property type="entry name" value="Homeodomain-like"/>
    <property type="match status" value="1"/>
</dbReference>
<dbReference type="CDD" id="cd00086">
    <property type="entry name" value="homeodomain"/>
    <property type="match status" value="1"/>
</dbReference>
<evidence type="ECO:0000256" key="7">
    <source>
        <dbReference type="ARBA" id="ARBA00023242"/>
    </source>
</evidence>
<keyword evidence="3" id="KW-0805">Transcription regulation</keyword>
<dbReference type="Pfam" id="PF00046">
    <property type="entry name" value="Homeodomain"/>
    <property type="match status" value="1"/>
</dbReference>
<keyword evidence="7 8" id="KW-0539">Nucleus</keyword>
<dbReference type="Gene3D" id="1.10.10.60">
    <property type="entry name" value="Homeodomain-like"/>
    <property type="match status" value="1"/>
</dbReference>
<evidence type="ECO:0000256" key="5">
    <source>
        <dbReference type="ARBA" id="ARBA00023155"/>
    </source>
</evidence>
<evidence type="ECO:0000313" key="12">
    <source>
        <dbReference type="EnsemblPlants" id="Kaladp0607s0011.1.v1.1"/>
    </source>
</evidence>
<dbReference type="PROSITE" id="PS00027">
    <property type="entry name" value="HOMEOBOX_1"/>
    <property type="match status" value="1"/>
</dbReference>
<feature type="domain" description="Homeobox" evidence="11">
    <location>
        <begin position="95"/>
        <end position="155"/>
    </location>
</feature>
<dbReference type="InterPro" id="IPR003106">
    <property type="entry name" value="Leu_zip_homeo"/>
</dbReference>
<evidence type="ECO:0000256" key="8">
    <source>
        <dbReference type="PROSITE-ProRule" id="PRU00108"/>
    </source>
</evidence>
<keyword evidence="6" id="KW-0804">Transcription</keyword>
<keyword evidence="10" id="KW-0175">Coiled coil</keyword>
<comment type="similarity">
    <text evidence="2">Belongs to the HD-ZIP homeobox family. Class II subfamily.</text>
</comment>
<accession>A0A7N1A6N3</accession>
<evidence type="ECO:0000256" key="1">
    <source>
        <dbReference type="ARBA" id="ARBA00004123"/>
    </source>
</evidence>
<sequence length="257" mass="29525">MSPPLDGRGLLLGLALRTAPVPPLGLSLSSTHDHHIISYDHQPSLTLSLLFPTNKLDDYDDDQISSLSNSVNSVKRERAYGVANNINDAYEDVSNNIIRKKLRLNKEQSALLEDSFKLQTTLHQKQKEALARQLNLLPRQVEVWFQNRRARTKLKQTEVDCEFLKRCCERLTDENDRLRKELRALKQASQHQPFHKTARLSMCPSCQSLTDHLRSNNDISHPIINFLTSSEKHMLFNDPFVTEPAEQLKPYHSFSVM</sequence>
<dbReference type="InterPro" id="IPR001356">
    <property type="entry name" value="HD"/>
</dbReference>
<evidence type="ECO:0000256" key="2">
    <source>
        <dbReference type="ARBA" id="ARBA00006074"/>
    </source>
</evidence>
<dbReference type="GO" id="GO:0043565">
    <property type="term" value="F:sequence-specific DNA binding"/>
    <property type="evidence" value="ECO:0007669"/>
    <property type="project" value="InterPro"/>
</dbReference>
<evidence type="ECO:0000256" key="4">
    <source>
        <dbReference type="ARBA" id="ARBA00023125"/>
    </source>
</evidence>
<keyword evidence="13" id="KW-1185">Reference proteome</keyword>
<dbReference type="GO" id="GO:0000981">
    <property type="term" value="F:DNA-binding transcription factor activity, RNA polymerase II-specific"/>
    <property type="evidence" value="ECO:0007669"/>
    <property type="project" value="InterPro"/>
</dbReference>
<dbReference type="GO" id="GO:0005634">
    <property type="term" value="C:nucleus"/>
    <property type="evidence" value="ECO:0007669"/>
    <property type="project" value="UniProtKB-SubCell"/>
</dbReference>
<feature type="DNA-binding region" description="Homeobox" evidence="8">
    <location>
        <begin position="97"/>
        <end position="156"/>
    </location>
</feature>
<dbReference type="SMART" id="SM00389">
    <property type="entry name" value="HOX"/>
    <property type="match status" value="1"/>
</dbReference>
<dbReference type="Pfam" id="PF02183">
    <property type="entry name" value="HALZ"/>
    <property type="match status" value="1"/>
</dbReference>
<dbReference type="SMART" id="SM00340">
    <property type="entry name" value="HALZ"/>
    <property type="match status" value="1"/>
</dbReference>
<keyword evidence="4 8" id="KW-0238">DNA-binding</keyword>
<reference evidence="12" key="1">
    <citation type="submission" date="2021-01" db="UniProtKB">
        <authorList>
            <consortium name="EnsemblPlants"/>
        </authorList>
    </citation>
    <scope>IDENTIFICATION</scope>
</reference>
<organism evidence="12 13">
    <name type="scientific">Kalanchoe fedtschenkoi</name>
    <name type="common">Lavender scallops</name>
    <name type="synonym">South American air plant</name>
    <dbReference type="NCBI Taxonomy" id="63787"/>
    <lineage>
        <taxon>Eukaryota</taxon>
        <taxon>Viridiplantae</taxon>
        <taxon>Streptophyta</taxon>
        <taxon>Embryophyta</taxon>
        <taxon>Tracheophyta</taxon>
        <taxon>Spermatophyta</taxon>
        <taxon>Magnoliopsida</taxon>
        <taxon>eudicotyledons</taxon>
        <taxon>Gunneridae</taxon>
        <taxon>Pentapetalae</taxon>
        <taxon>Saxifragales</taxon>
        <taxon>Crassulaceae</taxon>
        <taxon>Kalanchoe</taxon>
    </lineage>
</organism>
<evidence type="ECO:0000256" key="3">
    <source>
        <dbReference type="ARBA" id="ARBA00023015"/>
    </source>
</evidence>
<evidence type="ECO:0000313" key="13">
    <source>
        <dbReference type="Proteomes" id="UP000594263"/>
    </source>
</evidence>